<dbReference type="InterPro" id="IPR010979">
    <property type="entry name" value="Ribosomal_uS13-like_H2TH"/>
</dbReference>
<feature type="active site" description="Proton donor" evidence="15">
    <location>
        <position position="3"/>
    </location>
</feature>
<dbReference type="InterPro" id="IPR000214">
    <property type="entry name" value="Znf_DNA_glyclase/AP_lyase"/>
</dbReference>
<evidence type="ECO:0000256" key="1">
    <source>
        <dbReference type="ARBA" id="ARBA00001668"/>
    </source>
</evidence>
<dbReference type="Gene3D" id="1.10.8.50">
    <property type="match status" value="1"/>
</dbReference>
<evidence type="ECO:0000256" key="14">
    <source>
        <dbReference type="ARBA" id="ARBA00044632"/>
    </source>
</evidence>
<keyword evidence="12 15" id="KW-0511">Multifunctional enzyme</keyword>
<evidence type="ECO:0000256" key="12">
    <source>
        <dbReference type="ARBA" id="ARBA00023268"/>
    </source>
</evidence>
<reference evidence="18 19" key="1">
    <citation type="submission" date="2019-03" db="EMBL/GenBank/DDBJ databases">
        <title>Genomic Encyclopedia of Archaeal and Bacterial Type Strains, Phase II (KMG-II): from individual species to whole genera.</title>
        <authorList>
            <person name="Goeker M."/>
        </authorList>
    </citation>
    <scope>NUCLEOTIDE SEQUENCE [LARGE SCALE GENOMIC DNA]</scope>
    <source>
        <strain evidence="18 19">DSM 15388</strain>
    </source>
</reference>
<comment type="similarity">
    <text evidence="2 15">Belongs to the FPG family.</text>
</comment>
<keyword evidence="6 15" id="KW-0863">Zinc-finger</keyword>
<feature type="binding site" evidence="15">
    <location>
        <position position="152"/>
    </location>
    <ligand>
        <name>DNA</name>
        <dbReference type="ChEBI" id="CHEBI:16991"/>
    </ligand>
</feature>
<feature type="binding site" evidence="15">
    <location>
        <position position="110"/>
    </location>
    <ligand>
        <name>DNA</name>
        <dbReference type="ChEBI" id="CHEBI:16991"/>
    </ligand>
</feature>
<dbReference type="Pfam" id="PF06827">
    <property type="entry name" value="zf-FPG_IleRS"/>
    <property type="match status" value="1"/>
</dbReference>
<evidence type="ECO:0000256" key="10">
    <source>
        <dbReference type="ARBA" id="ARBA00023204"/>
    </source>
</evidence>
<dbReference type="PANTHER" id="PTHR22993:SF9">
    <property type="entry name" value="FORMAMIDOPYRIMIDINE-DNA GLYCOSYLASE"/>
    <property type="match status" value="1"/>
</dbReference>
<dbReference type="Pfam" id="PF01149">
    <property type="entry name" value="Fapy_DNA_glyco"/>
    <property type="match status" value="1"/>
</dbReference>
<gene>
    <name evidence="15" type="primary">mutM</name>
    <name evidence="15" type="synonym">fpg</name>
    <name evidence="18" type="ORF">BCF53_101247</name>
</gene>
<evidence type="ECO:0000256" key="5">
    <source>
        <dbReference type="ARBA" id="ARBA00022763"/>
    </source>
</evidence>
<feature type="binding site" evidence="15">
    <location>
        <position position="91"/>
    </location>
    <ligand>
        <name>DNA</name>
        <dbReference type="ChEBI" id="CHEBI:16991"/>
    </ligand>
</feature>
<comment type="function">
    <text evidence="15">Involved in base excision repair of DNA damaged by oxidation or by mutagenic agents. Acts as DNA glycosylase that recognizes and removes damaged bases. Has a preference for oxidized purines, such as 7,8-dihydro-8-oxoguanine (8-oxoG). Has AP (apurinic/apyrimidinic) lyase activity and introduces nicks in the DNA strand. Cleaves the DNA backbone by beta-delta elimination to generate a single-strand break at the site of the removed base with both 3'- and 5'-phosphates.</text>
</comment>
<name>A0A4R3IDH2_9GAMM</name>
<comment type="catalytic activity">
    <reaction evidence="14 15">
        <text>2'-deoxyribonucleotide-(2'-deoxyribose 5'-phosphate)-2'-deoxyribonucleotide-DNA = a 3'-end 2'-deoxyribonucleotide-(2,3-dehydro-2,3-deoxyribose 5'-phosphate)-DNA + a 5'-end 5'-phospho-2'-deoxyribonucleoside-DNA + H(+)</text>
        <dbReference type="Rhea" id="RHEA:66592"/>
        <dbReference type="Rhea" id="RHEA-COMP:13180"/>
        <dbReference type="Rhea" id="RHEA-COMP:16897"/>
        <dbReference type="Rhea" id="RHEA-COMP:17067"/>
        <dbReference type="ChEBI" id="CHEBI:15378"/>
        <dbReference type="ChEBI" id="CHEBI:136412"/>
        <dbReference type="ChEBI" id="CHEBI:157695"/>
        <dbReference type="ChEBI" id="CHEBI:167181"/>
        <dbReference type="EC" id="4.2.99.18"/>
    </reaction>
</comment>
<dbReference type="EMBL" id="SLZR01000001">
    <property type="protein sequence ID" value="TCS43904.1"/>
    <property type="molecule type" value="Genomic_DNA"/>
</dbReference>
<dbReference type="GO" id="GO:0034039">
    <property type="term" value="F:8-oxo-7,8-dihydroguanine DNA N-glycosylase activity"/>
    <property type="evidence" value="ECO:0007669"/>
    <property type="project" value="TreeGrafter"/>
</dbReference>
<evidence type="ECO:0000256" key="7">
    <source>
        <dbReference type="ARBA" id="ARBA00022801"/>
    </source>
</evidence>
<evidence type="ECO:0000259" key="17">
    <source>
        <dbReference type="PROSITE" id="PS51068"/>
    </source>
</evidence>
<evidence type="ECO:0000256" key="13">
    <source>
        <dbReference type="ARBA" id="ARBA00023295"/>
    </source>
</evidence>
<feature type="active site" description="Proton donor; for beta-elimination activity" evidence="15">
    <location>
        <position position="58"/>
    </location>
</feature>
<evidence type="ECO:0000256" key="11">
    <source>
        <dbReference type="ARBA" id="ARBA00023239"/>
    </source>
</evidence>
<dbReference type="InterPro" id="IPR012319">
    <property type="entry name" value="FPG_cat"/>
</dbReference>
<comment type="catalytic activity">
    <reaction evidence="1 15">
        <text>Hydrolysis of DNA containing ring-opened 7-methylguanine residues, releasing 2,6-diamino-4-hydroxy-5-(N-methyl)formamidopyrimidine.</text>
        <dbReference type="EC" id="3.2.2.23"/>
    </reaction>
</comment>
<sequence>MPELPEVETTKRGIAPHIEGRRISRITIRDKRLRWPVDDELAEWAQDQTIQAVERRSKYLIIRLEKGVLLIHLGMSGNLRILFDDPTPNKHDHFDIELDNGTRLRYHDPRRFGAFMHSVEPVIEHPLIAHLGPEPLTDAFSSDYLYRACRKRKTKIKTLIMDAKVVVGVGNIYANEALFLAGIYPHKQAGRITKAQAERLTDCIKQVLAKAIDQGGTTLKDFVGGDGKPGYFAQSLNVYGRAGLPCLTCGTLIKEMRTNNRSTCYCKTCQPN</sequence>
<dbReference type="SUPFAM" id="SSF81624">
    <property type="entry name" value="N-terminal domain of MutM-like DNA repair proteins"/>
    <property type="match status" value="1"/>
</dbReference>
<dbReference type="SUPFAM" id="SSF46946">
    <property type="entry name" value="S13-like H2TH domain"/>
    <property type="match status" value="1"/>
</dbReference>
<dbReference type="FunFam" id="3.20.190.10:FF:000001">
    <property type="entry name" value="Formamidopyrimidine-DNA glycosylase"/>
    <property type="match status" value="1"/>
</dbReference>
<keyword evidence="5 15" id="KW-0227">DNA damage</keyword>
<evidence type="ECO:0000256" key="4">
    <source>
        <dbReference type="ARBA" id="ARBA00022723"/>
    </source>
</evidence>
<evidence type="ECO:0000256" key="15">
    <source>
        <dbReference type="HAMAP-Rule" id="MF_00103"/>
    </source>
</evidence>
<evidence type="ECO:0000256" key="3">
    <source>
        <dbReference type="ARBA" id="ARBA00011245"/>
    </source>
</evidence>
<dbReference type="GO" id="GO:0006284">
    <property type="term" value="P:base-excision repair"/>
    <property type="evidence" value="ECO:0007669"/>
    <property type="project" value="InterPro"/>
</dbReference>
<comment type="subunit">
    <text evidence="3 15">Monomer.</text>
</comment>
<keyword evidence="13 15" id="KW-0326">Glycosidase</keyword>
<dbReference type="EC" id="4.2.99.18" evidence="15"/>
<dbReference type="GO" id="GO:0140078">
    <property type="term" value="F:class I DNA-(apurinic or apyrimidinic site) endonuclease activity"/>
    <property type="evidence" value="ECO:0007669"/>
    <property type="project" value="UniProtKB-EC"/>
</dbReference>
<keyword evidence="11 15" id="KW-0456">Lyase</keyword>
<dbReference type="RefSeq" id="WP_132699057.1">
    <property type="nucleotide sequence ID" value="NZ_SLZR01000001.1"/>
</dbReference>
<dbReference type="FunFam" id="1.10.8.50:FF:000003">
    <property type="entry name" value="Formamidopyrimidine-DNA glycosylase"/>
    <property type="match status" value="1"/>
</dbReference>
<dbReference type="InterPro" id="IPR035937">
    <property type="entry name" value="FPG_N"/>
</dbReference>
<dbReference type="NCBIfam" id="NF002211">
    <property type="entry name" value="PRK01103.1"/>
    <property type="match status" value="1"/>
</dbReference>
<dbReference type="Gene3D" id="3.20.190.10">
    <property type="entry name" value="MutM-like, N-terminal"/>
    <property type="match status" value="1"/>
</dbReference>
<evidence type="ECO:0000256" key="9">
    <source>
        <dbReference type="ARBA" id="ARBA00023125"/>
    </source>
</evidence>
<dbReference type="CDD" id="cd08966">
    <property type="entry name" value="EcFpg-like_N"/>
    <property type="match status" value="1"/>
</dbReference>
<dbReference type="SMART" id="SM00898">
    <property type="entry name" value="Fapy_DNA_glyco"/>
    <property type="match status" value="1"/>
</dbReference>
<comment type="caution">
    <text evidence="18">The sequence shown here is derived from an EMBL/GenBank/DDBJ whole genome shotgun (WGS) entry which is preliminary data.</text>
</comment>
<dbReference type="InterPro" id="IPR010663">
    <property type="entry name" value="Znf_FPG/IleRS"/>
</dbReference>
<accession>A0A4R3IDH2</accession>
<dbReference type="Proteomes" id="UP000295793">
    <property type="component" value="Unassembled WGS sequence"/>
</dbReference>
<dbReference type="SUPFAM" id="SSF57716">
    <property type="entry name" value="Glucocorticoid receptor-like (DNA-binding domain)"/>
    <property type="match status" value="1"/>
</dbReference>
<dbReference type="SMART" id="SM01232">
    <property type="entry name" value="H2TH"/>
    <property type="match status" value="1"/>
</dbReference>
<dbReference type="PROSITE" id="PS01242">
    <property type="entry name" value="ZF_FPG_1"/>
    <property type="match status" value="1"/>
</dbReference>
<proteinExistence type="inferred from homology"/>
<dbReference type="HAMAP" id="MF_00103">
    <property type="entry name" value="Fapy_DNA_glycosyl"/>
    <property type="match status" value="1"/>
</dbReference>
<dbReference type="PANTHER" id="PTHR22993">
    <property type="entry name" value="FORMAMIDOPYRIMIDINE-DNA GLYCOSYLASE"/>
    <property type="match status" value="1"/>
</dbReference>
<keyword evidence="4 15" id="KW-0479">Metal-binding</keyword>
<dbReference type="EC" id="3.2.2.23" evidence="15"/>
<dbReference type="OrthoDB" id="9800855at2"/>
<keyword evidence="10 15" id="KW-0234">DNA repair</keyword>
<feature type="active site" description="Proton donor; for delta-elimination activity" evidence="15">
    <location>
        <position position="261"/>
    </location>
</feature>
<keyword evidence="19" id="KW-1185">Reference proteome</keyword>
<feature type="active site" description="Schiff-base intermediate with DNA" evidence="15">
    <location>
        <position position="2"/>
    </location>
</feature>
<organism evidence="18 19">
    <name type="scientific">Reinekea marinisedimentorum</name>
    <dbReference type="NCBI Taxonomy" id="230495"/>
    <lineage>
        <taxon>Bacteria</taxon>
        <taxon>Pseudomonadati</taxon>
        <taxon>Pseudomonadota</taxon>
        <taxon>Gammaproteobacteria</taxon>
        <taxon>Oceanospirillales</taxon>
        <taxon>Saccharospirillaceae</taxon>
        <taxon>Reinekea</taxon>
    </lineage>
</organism>
<protein>
    <recommendedName>
        <fullName evidence="15">Formamidopyrimidine-DNA glycosylase</fullName>
        <shortName evidence="15">Fapy-DNA glycosylase</shortName>
        <ecNumber evidence="15">3.2.2.23</ecNumber>
    </recommendedName>
    <alternativeName>
        <fullName evidence="15">DNA-(apurinic or apyrimidinic site) lyase MutM</fullName>
        <shortName evidence="15">AP lyase MutM</shortName>
        <ecNumber evidence="15">4.2.99.18</ecNumber>
    </alternativeName>
</protein>
<dbReference type="NCBIfam" id="TIGR00577">
    <property type="entry name" value="fpg"/>
    <property type="match status" value="1"/>
</dbReference>
<keyword evidence="9 15" id="KW-0238">DNA-binding</keyword>
<feature type="domain" description="FPG-type" evidence="16">
    <location>
        <begin position="237"/>
        <end position="271"/>
    </location>
</feature>
<dbReference type="InterPro" id="IPR015887">
    <property type="entry name" value="DNA_glyclase_Znf_dom_DNA_BS"/>
</dbReference>
<dbReference type="PROSITE" id="PS51066">
    <property type="entry name" value="ZF_FPG_2"/>
    <property type="match status" value="1"/>
</dbReference>
<dbReference type="AlphaFoldDB" id="A0A4R3IDH2"/>
<keyword evidence="7 15" id="KW-0378">Hydrolase</keyword>
<dbReference type="GO" id="GO:0003684">
    <property type="term" value="F:damaged DNA binding"/>
    <property type="evidence" value="ECO:0007669"/>
    <property type="project" value="InterPro"/>
</dbReference>
<evidence type="ECO:0000259" key="16">
    <source>
        <dbReference type="PROSITE" id="PS51066"/>
    </source>
</evidence>
<keyword evidence="8 15" id="KW-0862">Zinc</keyword>
<dbReference type="GO" id="GO:0008270">
    <property type="term" value="F:zinc ion binding"/>
    <property type="evidence" value="ECO:0007669"/>
    <property type="project" value="UniProtKB-UniRule"/>
</dbReference>
<evidence type="ECO:0000256" key="2">
    <source>
        <dbReference type="ARBA" id="ARBA00009409"/>
    </source>
</evidence>
<dbReference type="PROSITE" id="PS51068">
    <property type="entry name" value="FPG_CAT"/>
    <property type="match status" value="1"/>
</dbReference>
<evidence type="ECO:0000313" key="18">
    <source>
        <dbReference type="EMBL" id="TCS43904.1"/>
    </source>
</evidence>
<evidence type="ECO:0000313" key="19">
    <source>
        <dbReference type="Proteomes" id="UP000295793"/>
    </source>
</evidence>
<dbReference type="InterPro" id="IPR020629">
    <property type="entry name" value="FPG_Glyclase"/>
</dbReference>
<comment type="cofactor">
    <cofactor evidence="15">
        <name>Zn(2+)</name>
        <dbReference type="ChEBI" id="CHEBI:29105"/>
    </cofactor>
    <text evidence="15">Binds 1 zinc ion per subunit.</text>
</comment>
<dbReference type="InterPro" id="IPR015886">
    <property type="entry name" value="H2TH_FPG"/>
</dbReference>
<feature type="domain" description="Formamidopyrimidine-DNA glycosylase catalytic" evidence="17">
    <location>
        <begin position="2"/>
        <end position="113"/>
    </location>
</feature>
<evidence type="ECO:0000256" key="8">
    <source>
        <dbReference type="ARBA" id="ARBA00022833"/>
    </source>
</evidence>
<evidence type="ECO:0000256" key="6">
    <source>
        <dbReference type="ARBA" id="ARBA00022771"/>
    </source>
</evidence>
<dbReference type="Pfam" id="PF06831">
    <property type="entry name" value="H2TH"/>
    <property type="match status" value="1"/>
</dbReference>